<feature type="signal peptide" evidence="1">
    <location>
        <begin position="1"/>
        <end position="21"/>
    </location>
</feature>
<organism evidence="3 4">
    <name type="scientific">Shewanella electrica</name>
    <dbReference type="NCBI Taxonomy" id="515560"/>
    <lineage>
        <taxon>Bacteria</taxon>
        <taxon>Pseudomonadati</taxon>
        <taxon>Pseudomonadota</taxon>
        <taxon>Gammaproteobacteria</taxon>
        <taxon>Alteromonadales</taxon>
        <taxon>Shewanellaceae</taxon>
        <taxon>Shewanella</taxon>
    </lineage>
</organism>
<accession>A0ABT2FJS3</accession>
<gene>
    <name evidence="3" type="ORF">L9G74_07375</name>
</gene>
<keyword evidence="4" id="KW-1185">Reference proteome</keyword>
<evidence type="ECO:0000313" key="4">
    <source>
        <dbReference type="Proteomes" id="UP001201549"/>
    </source>
</evidence>
<evidence type="ECO:0000259" key="2">
    <source>
        <dbReference type="Pfam" id="PF18492"/>
    </source>
</evidence>
<evidence type="ECO:0000313" key="3">
    <source>
        <dbReference type="EMBL" id="MCS4556251.1"/>
    </source>
</evidence>
<protein>
    <recommendedName>
        <fullName evidence="2">ASP external chaperone domain-containing protein</fullName>
    </recommendedName>
</protein>
<proteinExistence type="predicted"/>
<dbReference type="Pfam" id="PF18492">
    <property type="entry name" value="ORF_2_N"/>
    <property type="match status" value="1"/>
</dbReference>
<keyword evidence="1" id="KW-0732">Signal</keyword>
<feature type="chain" id="PRO_5046663380" description="ASP external chaperone domain-containing protein" evidence="1">
    <location>
        <begin position="22"/>
        <end position="151"/>
    </location>
</feature>
<dbReference type="Proteomes" id="UP001201549">
    <property type="component" value="Unassembled WGS sequence"/>
</dbReference>
<sequence length="151" mass="16160">MKNSMMILAIGMFIGSTSAMASPKLPTVALQGHAPTGLKSAWEGSELLYVKSGQKVQRAQRVQKGTELVTATGKPLAVLTGKVVVKLKDNANAATVAAAHDLKVDWTGPANLVIFTGNDNTELLALVEQLQQDPQIERVKLDRAVDKQQPM</sequence>
<dbReference type="EMBL" id="JAKOGG010000004">
    <property type="protein sequence ID" value="MCS4556251.1"/>
    <property type="molecule type" value="Genomic_DNA"/>
</dbReference>
<name>A0ABT2FJS3_9GAMM</name>
<comment type="caution">
    <text evidence="3">The sequence shown here is derived from an EMBL/GenBank/DDBJ whole genome shotgun (WGS) entry which is preliminary data.</text>
</comment>
<evidence type="ECO:0000256" key="1">
    <source>
        <dbReference type="SAM" id="SignalP"/>
    </source>
</evidence>
<dbReference type="InterPro" id="IPR040536">
    <property type="entry name" value="ASPCH"/>
</dbReference>
<feature type="domain" description="ASP external chaperone" evidence="2">
    <location>
        <begin position="52"/>
        <end position="150"/>
    </location>
</feature>
<reference evidence="4" key="1">
    <citation type="submission" date="2023-07" db="EMBL/GenBank/DDBJ databases">
        <title>Shewanella mangrovi sp. nov., an acetaldehyde- degrading bacterium isolated from mangrove sediment.</title>
        <authorList>
            <person name="Liu Y."/>
        </authorList>
    </citation>
    <scope>NUCLEOTIDE SEQUENCE [LARGE SCALE GENOMIC DNA]</scope>
    <source>
        <strain evidence="4">C32</strain>
    </source>
</reference>
<dbReference type="RefSeq" id="WP_238895657.1">
    <property type="nucleotide sequence ID" value="NZ_JAKOGG010000004.1"/>
</dbReference>